<dbReference type="RefSeq" id="WP_374039535.1">
    <property type="nucleotide sequence ID" value="NZ_CP169083.1"/>
</dbReference>
<dbReference type="Proteomes" id="UP001596152">
    <property type="component" value="Unassembled WGS sequence"/>
</dbReference>
<keyword evidence="3" id="KW-1185">Reference proteome</keyword>
<reference evidence="3" key="1">
    <citation type="journal article" date="2019" name="Int. J. Syst. Evol. Microbiol.">
        <title>The Global Catalogue of Microorganisms (GCM) 10K type strain sequencing project: providing services to taxonomists for standard genome sequencing and annotation.</title>
        <authorList>
            <consortium name="The Broad Institute Genomics Platform"/>
            <consortium name="The Broad Institute Genome Sequencing Center for Infectious Disease"/>
            <person name="Wu L."/>
            <person name="Ma J."/>
        </authorList>
    </citation>
    <scope>NUCLEOTIDE SEQUENCE [LARGE SCALE GENOMIC DNA]</scope>
    <source>
        <strain evidence="3">JCM 12125</strain>
    </source>
</reference>
<dbReference type="InterPro" id="IPR053521">
    <property type="entry name" value="McjB-like"/>
</dbReference>
<dbReference type="InterPro" id="IPR032708">
    <property type="entry name" value="McjB_C"/>
</dbReference>
<accession>A0ABW0FRQ8</accession>
<dbReference type="Pfam" id="PF13471">
    <property type="entry name" value="Transglut_core3"/>
    <property type="match status" value="1"/>
</dbReference>
<evidence type="ECO:0000313" key="2">
    <source>
        <dbReference type="EMBL" id="MFC5342938.1"/>
    </source>
</evidence>
<protein>
    <submittedName>
        <fullName evidence="2">Lasso peptide biosynthesis B2 protein</fullName>
    </submittedName>
</protein>
<name>A0ABW0FRQ8_9CAUL</name>
<gene>
    <name evidence="2" type="ORF">ACFPIE_03365</name>
</gene>
<evidence type="ECO:0000313" key="3">
    <source>
        <dbReference type="Proteomes" id="UP001596152"/>
    </source>
</evidence>
<proteinExistence type="predicted"/>
<evidence type="ECO:0000259" key="1">
    <source>
        <dbReference type="Pfam" id="PF13471"/>
    </source>
</evidence>
<sequence>MMLALSRCASYCVFDDRTFILDLGTGRYYCVVGPANEAFLRVVAAERWLLGDEALLEGFVRIGVLVSATKPIRSSPAVITAACSSALDERGESGRWIPSAFLNQMTARASLKLFRLGKIVERIERRRPIVSHHNPAGSEELERSVARACQVVRRLTAAKDQCLTSSIAMLNVLASQRTFPNLVFGIKAAPFEAHCWVQSGTRVLNDTLENIGLYTPIRVV</sequence>
<dbReference type="NCBIfam" id="NF033537">
    <property type="entry name" value="lasso_biosyn_B2"/>
    <property type="match status" value="1"/>
</dbReference>
<dbReference type="EMBL" id="JBHSLF010000006">
    <property type="protein sequence ID" value="MFC5342938.1"/>
    <property type="molecule type" value="Genomic_DNA"/>
</dbReference>
<comment type="caution">
    <text evidence="2">The sequence shown here is derived from an EMBL/GenBank/DDBJ whole genome shotgun (WGS) entry which is preliminary data.</text>
</comment>
<organism evidence="2 3">
    <name type="scientific">Brevundimonas staleyi</name>
    <dbReference type="NCBI Taxonomy" id="74326"/>
    <lineage>
        <taxon>Bacteria</taxon>
        <taxon>Pseudomonadati</taxon>
        <taxon>Pseudomonadota</taxon>
        <taxon>Alphaproteobacteria</taxon>
        <taxon>Caulobacterales</taxon>
        <taxon>Caulobacteraceae</taxon>
        <taxon>Brevundimonas</taxon>
    </lineage>
</organism>
<feature type="domain" description="Microcin J25-processing protein McjB C-terminal" evidence="1">
    <location>
        <begin position="108"/>
        <end position="218"/>
    </location>
</feature>